<proteinExistence type="predicted"/>
<accession>A0A427Y3K4</accession>
<dbReference type="InterPro" id="IPR027417">
    <property type="entry name" value="P-loop_NTPase"/>
</dbReference>
<feature type="region of interest" description="Disordered" evidence="1">
    <location>
        <begin position="208"/>
        <end position="230"/>
    </location>
</feature>
<evidence type="ECO:0000313" key="3">
    <source>
        <dbReference type="Proteomes" id="UP000279259"/>
    </source>
</evidence>
<feature type="region of interest" description="Disordered" evidence="1">
    <location>
        <begin position="17"/>
        <end position="42"/>
    </location>
</feature>
<dbReference type="Proteomes" id="UP000279259">
    <property type="component" value="Unassembled WGS sequence"/>
</dbReference>
<dbReference type="Gene3D" id="1.10.8.60">
    <property type="match status" value="1"/>
</dbReference>
<feature type="region of interest" description="Disordered" evidence="1">
    <location>
        <begin position="355"/>
        <end position="380"/>
    </location>
</feature>
<organism evidence="2 3">
    <name type="scientific">Saitozyma podzolica</name>
    <dbReference type="NCBI Taxonomy" id="1890683"/>
    <lineage>
        <taxon>Eukaryota</taxon>
        <taxon>Fungi</taxon>
        <taxon>Dikarya</taxon>
        <taxon>Basidiomycota</taxon>
        <taxon>Agaricomycotina</taxon>
        <taxon>Tremellomycetes</taxon>
        <taxon>Tremellales</taxon>
        <taxon>Trimorphomycetaceae</taxon>
        <taxon>Saitozyma</taxon>
    </lineage>
</organism>
<dbReference type="EMBL" id="RSCD01000019">
    <property type="protein sequence ID" value="RSH85664.1"/>
    <property type="molecule type" value="Genomic_DNA"/>
</dbReference>
<dbReference type="STRING" id="1890683.A0A427Y3K4"/>
<dbReference type="OrthoDB" id="2565089at2759"/>
<evidence type="ECO:0000313" key="2">
    <source>
        <dbReference type="EMBL" id="RSH85664.1"/>
    </source>
</evidence>
<dbReference type="AlphaFoldDB" id="A0A427Y3K4"/>
<sequence>MLPSAFLINLRPALVPGDTPDLGSDGPSHHPEPASKPGPAGSRLYLLPDRVLHPRYAPAKRGKGFWVTCHRDVLQTLSSPGPHLKMLSRTSGLVVPDQLPGMVEEQLRSRVIQEIELLRDRLRTMTPRASQREESVWEGPVLSRLRREEAHDRQTVALLDLSRNVEPGIPPVVGIPRYHLNTLFTAQSPWRALASVLAVERTDLYRANRADRRSDPQVSREPSREKDKASSVLALRTWESEKGVLGDSALMRPGRLDRILFVGAPDLETRKDIFRIRFSIIGTAIDPPYVYSTEGKIKEPNLLAEAGQGLMGAGMSHLKGRRGNEVQSTACERIDGGVKVEFQDVLPMTAAPKGVRHARQGEQQRTSVHSTKASVFENDI</sequence>
<comment type="caution">
    <text evidence="2">The sequence shown here is derived from an EMBL/GenBank/DDBJ whole genome shotgun (WGS) entry which is preliminary data.</text>
</comment>
<feature type="compositionally biased region" description="Polar residues" evidence="1">
    <location>
        <begin position="361"/>
        <end position="373"/>
    </location>
</feature>
<evidence type="ECO:0000256" key="1">
    <source>
        <dbReference type="SAM" id="MobiDB-lite"/>
    </source>
</evidence>
<reference evidence="2 3" key="1">
    <citation type="submission" date="2018-11" db="EMBL/GenBank/DDBJ databases">
        <title>Genome sequence of Saitozyma podzolica DSM 27192.</title>
        <authorList>
            <person name="Aliyu H."/>
            <person name="Gorte O."/>
            <person name="Ochsenreither K."/>
        </authorList>
    </citation>
    <scope>NUCLEOTIDE SEQUENCE [LARGE SCALE GENOMIC DNA]</scope>
    <source>
        <strain evidence="2 3">DSM 27192</strain>
    </source>
</reference>
<gene>
    <name evidence="2" type="ORF">EHS25_003804</name>
</gene>
<name>A0A427Y3K4_9TREE</name>
<protein>
    <submittedName>
        <fullName evidence="2">Uncharacterized protein</fullName>
    </submittedName>
</protein>
<keyword evidence="3" id="KW-1185">Reference proteome</keyword>
<dbReference type="Gene3D" id="3.40.50.300">
    <property type="entry name" value="P-loop containing nucleotide triphosphate hydrolases"/>
    <property type="match status" value="1"/>
</dbReference>